<feature type="region of interest" description="Disordered" evidence="1">
    <location>
        <begin position="68"/>
        <end position="89"/>
    </location>
</feature>
<organism evidence="2 3">
    <name type="scientific">Romanomermis culicivorax</name>
    <name type="common">Nematode worm</name>
    <dbReference type="NCBI Taxonomy" id="13658"/>
    <lineage>
        <taxon>Eukaryota</taxon>
        <taxon>Metazoa</taxon>
        <taxon>Ecdysozoa</taxon>
        <taxon>Nematoda</taxon>
        <taxon>Enoplea</taxon>
        <taxon>Dorylaimia</taxon>
        <taxon>Mermithida</taxon>
        <taxon>Mermithoidea</taxon>
        <taxon>Mermithidae</taxon>
        <taxon>Romanomermis</taxon>
    </lineage>
</organism>
<evidence type="ECO:0000256" key="1">
    <source>
        <dbReference type="SAM" id="MobiDB-lite"/>
    </source>
</evidence>
<reference evidence="3" key="1">
    <citation type="submission" date="2022-11" db="UniProtKB">
        <authorList>
            <consortium name="WormBaseParasite"/>
        </authorList>
    </citation>
    <scope>IDENTIFICATION</scope>
</reference>
<keyword evidence="2" id="KW-1185">Reference proteome</keyword>
<feature type="compositionally biased region" description="Low complexity" evidence="1">
    <location>
        <begin position="78"/>
        <end position="89"/>
    </location>
</feature>
<dbReference type="AlphaFoldDB" id="A0A915KS54"/>
<proteinExistence type="predicted"/>
<evidence type="ECO:0000313" key="2">
    <source>
        <dbReference type="Proteomes" id="UP000887565"/>
    </source>
</evidence>
<accession>A0A915KS54</accession>
<protein>
    <submittedName>
        <fullName evidence="3">Uncharacterized protein</fullName>
    </submittedName>
</protein>
<dbReference type="WBParaSite" id="nRc.2.0.1.t41724-RA">
    <property type="protein sequence ID" value="nRc.2.0.1.t41724-RA"/>
    <property type="gene ID" value="nRc.2.0.1.g41724"/>
</dbReference>
<feature type="region of interest" description="Disordered" evidence="1">
    <location>
        <begin position="1"/>
        <end position="27"/>
    </location>
</feature>
<sequence>MSSNLPVFPESMLMGESPTKTPTQAPTDTELNKETAMAIESLIKDIAEESFMIKTEIPSETDIIQIESDEEDVSQTDTTAPTTTAKTTSSLTPLSKSLLSSQISQYELDWGKREECQAKTALMKTISMKHLSGIDDDYSKMVPL</sequence>
<dbReference type="Proteomes" id="UP000887565">
    <property type="component" value="Unplaced"/>
</dbReference>
<feature type="compositionally biased region" description="Polar residues" evidence="1">
    <location>
        <begin position="18"/>
        <end position="27"/>
    </location>
</feature>
<evidence type="ECO:0000313" key="3">
    <source>
        <dbReference type="WBParaSite" id="nRc.2.0.1.t41724-RA"/>
    </source>
</evidence>
<name>A0A915KS54_ROMCU</name>